<dbReference type="PANTHER" id="PTHR23282">
    <property type="entry name" value="APICAL ENDOSOMAL GLYCOPROTEIN PRECURSOR"/>
    <property type="match status" value="1"/>
</dbReference>
<dbReference type="KEGG" id="cvn:111113886"/>
<dbReference type="PROSITE" id="PS50060">
    <property type="entry name" value="MAM_2"/>
    <property type="match status" value="1"/>
</dbReference>
<evidence type="ECO:0000313" key="2">
    <source>
        <dbReference type="Proteomes" id="UP000694844"/>
    </source>
</evidence>
<dbReference type="InterPro" id="IPR000998">
    <property type="entry name" value="MAM_dom"/>
</dbReference>
<feature type="domain" description="MAM" evidence="1">
    <location>
        <begin position="1"/>
        <end position="112"/>
    </location>
</feature>
<keyword evidence="2" id="KW-1185">Reference proteome</keyword>
<proteinExistence type="predicted"/>
<evidence type="ECO:0000259" key="1">
    <source>
        <dbReference type="PROSITE" id="PS50060"/>
    </source>
</evidence>
<protein>
    <submittedName>
        <fullName evidence="3">MAM domain-containing protein 2-like</fullName>
    </submittedName>
</protein>
<gene>
    <name evidence="3" type="primary">LOC111113886</name>
</gene>
<accession>A0A8B8BWY3</accession>
<dbReference type="GO" id="GO:0016020">
    <property type="term" value="C:membrane"/>
    <property type="evidence" value="ECO:0007669"/>
    <property type="project" value="InterPro"/>
</dbReference>
<dbReference type="SUPFAM" id="SSF49899">
    <property type="entry name" value="Concanavalin A-like lectins/glucanases"/>
    <property type="match status" value="1"/>
</dbReference>
<dbReference type="Pfam" id="PF00629">
    <property type="entry name" value="MAM"/>
    <property type="match status" value="1"/>
</dbReference>
<organism evidence="2 3">
    <name type="scientific">Crassostrea virginica</name>
    <name type="common">Eastern oyster</name>
    <dbReference type="NCBI Taxonomy" id="6565"/>
    <lineage>
        <taxon>Eukaryota</taxon>
        <taxon>Metazoa</taxon>
        <taxon>Spiralia</taxon>
        <taxon>Lophotrochozoa</taxon>
        <taxon>Mollusca</taxon>
        <taxon>Bivalvia</taxon>
        <taxon>Autobranchia</taxon>
        <taxon>Pteriomorphia</taxon>
        <taxon>Ostreida</taxon>
        <taxon>Ostreoidea</taxon>
        <taxon>Ostreidae</taxon>
        <taxon>Crassostrea</taxon>
    </lineage>
</organism>
<dbReference type="PANTHER" id="PTHR23282:SF142">
    <property type="entry name" value="MAM DOMAIN-CONTAINING PROTEIN"/>
    <property type="match status" value="1"/>
</dbReference>
<evidence type="ECO:0000313" key="3">
    <source>
        <dbReference type="RefSeq" id="XP_022307887.1"/>
    </source>
</evidence>
<dbReference type="InterPro" id="IPR051560">
    <property type="entry name" value="MAM_domain-containing"/>
</dbReference>
<dbReference type="RefSeq" id="XP_022307887.1">
    <property type="nucleotide sequence ID" value="XM_022452179.1"/>
</dbReference>
<dbReference type="CDD" id="cd06263">
    <property type="entry name" value="MAM"/>
    <property type="match status" value="1"/>
</dbReference>
<dbReference type="OrthoDB" id="412155at2759"/>
<dbReference type="AlphaFoldDB" id="A0A8B8BWY3"/>
<dbReference type="SMART" id="SM00137">
    <property type="entry name" value="MAM"/>
    <property type="match status" value="1"/>
</dbReference>
<sequence length="116" mass="13105">MNSLCVYFDGMIMSPSSVTDATHCLSLHYHMYGSGMGKFSLMTYSPDAGYWLYAKVEGNQGNQWHHMEVNLMLTSNTWARSRDIVLQALRKNSFRSDIAIDDVSLMPYPCPVQVTA</sequence>
<dbReference type="InterPro" id="IPR013320">
    <property type="entry name" value="ConA-like_dom_sf"/>
</dbReference>
<reference evidence="3" key="1">
    <citation type="submission" date="2025-08" db="UniProtKB">
        <authorList>
            <consortium name="RefSeq"/>
        </authorList>
    </citation>
    <scope>IDENTIFICATION</scope>
    <source>
        <tissue evidence="3">Whole sample</tissue>
    </source>
</reference>
<dbReference type="Proteomes" id="UP000694844">
    <property type="component" value="Chromosome 9"/>
</dbReference>
<dbReference type="Gene3D" id="2.60.120.200">
    <property type="match status" value="1"/>
</dbReference>
<dbReference type="GeneID" id="111113886"/>
<name>A0A8B8BWY3_CRAVI</name>